<dbReference type="InterPro" id="IPR039429">
    <property type="entry name" value="SHMT-like_dom"/>
</dbReference>
<keyword evidence="4" id="KW-0554">One-carbon metabolism</keyword>
<comment type="caution">
    <text evidence="4">Lacks conserved residue(s) required for the propagation of feature annotation.</text>
</comment>
<dbReference type="HAMAP" id="MF_00051">
    <property type="entry name" value="SHMT"/>
    <property type="match status" value="1"/>
</dbReference>
<keyword evidence="7" id="KW-1185">Reference proteome</keyword>
<protein>
    <recommendedName>
        <fullName evidence="4">Serine hydroxymethyltransferase</fullName>
        <shortName evidence="4">SHMT</shortName>
        <shortName evidence="4">Serine methylase</shortName>
        <ecNumber evidence="4">2.1.2.1</ecNumber>
    </recommendedName>
</protein>
<dbReference type="PIRSF" id="PIRSF000412">
    <property type="entry name" value="SHMT"/>
    <property type="match status" value="1"/>
</dbReference>
<reference evidence="7" key="1">
    <citation type="journal article" date="2019" name="Int. J. Syst. Evol. Microbiol.">
        <title>The Global Catalogue of Microorganisms (GCM) 10K type strain sequencing project: providing services to taxonomists for standard genome sequencing and annotation.</title>
        <authorList>
            <consortium name="The Broad Institute Genomics Platform"/>
            <consortium name="The Broad Institute Genome Sequencing Center for Infectious Disease"/>
            <person name="Wu L."/>
            <person name="Ma J."/>
        </authorList>
    </citation>
    <scope>NUCLEOTIDE SEQUENCE [LARGE SCALE GENOMIC DNA]</scope>
    <source>
        <strain evidence="7">JCM 17906</strain>
    </source>
</reference>
<evidence type="ECO:0000313" key="7">
    <source>
        <dbReference type="Proteomes" id="UP001501598"/>
    </source>
</evidence>
<dbReference type="Gene3D" id="3.90.1150.10">
    <property type="entry name" value="Aspartate Aminotransferase, domain 1"/>
    <property type="match status" value="1"/>
</dbReference>
<keyword evidence="4" id="KW-0808">Transferase</keyword>
<dbReference type="InterPro" id="IPR015424">
    <property type="entry name" value="PyrdxlP-dep_Trfase"/>
</dbReference>
<feature type="binding site" evidence="4">
    <location>
        <position position="131"/>
    </location>
    <ligand>
        <name>(6S)-5,6,7,8-tetrahydrofolate</name>
        <dbReference type="ChEBI" id="CHEBI:57453"/>
    </ligand>
</feature>
<accession>A0ABP8RIM0</accession>
<dbReference type="InterPro" id="IPR015422">
    <property type="entry name" value="PyrdxlP-dep_Trfase_small"/>
</dbReference>
<comment type="subcellular location">
    <subcellularLocation>
        <location evidence="4">Cytoplasm</location>
    </subcellularLocation>
</comment>
<dbReference type="EMBL" id="BAABGT010000016">
    <property type="protein sequence ID" value="GAA4539357.1"/>
    <property type="molecule type" value="Genomic_DNA"/>
</dbReference>
<feature type="site" description="Plays an important role in substrate specificity" evidence="4">
    <location>
        <position position="239"/>
    </location>
</feature>
<evidence type="ECO:0000313" key="6">
    <source>
        <dbReference type="EMBL" id="GAA4539357.1"/>
    </source>
</evidence>
<evidence type="ECO:0000259" key="5">
    <source>
        <dbReference type="Pfam" id="PF00464"/>
    </source>
</evidence>
<organism evidence="6 7">
    <name type="scientific">Pseudonocardia xishanensis</name>
    <dbReference type="NCBI Taxonomy" id="630995"/>
    <lineage>
        <taxon>Bacteria</taxon>
        <taxon>Bacillati</taxon>
        <taxon>Actinomycetota</taxon>
        <taxon>Actinomycetes</taxon>
        <taxon>Pseudonocardiales</taxon>
        <taxon>Pseudonocardiaceae</taxon>
        <taxon>Pseudonocardia</taxon>
    </lineage>
</organism>
<dbReference type="PANTHER" id="PTHR11680">
    <property type="entry name" value="SERINE HYDROXYMETHYLTRANSFERASE"/>
    <property type="match status" value="1"/>
</dbReference>
<dbReference type="InterPro" id="IPR049943">
    <property type="entry name" value="Ser_HO-MeTrfase-like"/>
</dbReference>
<name>A0ABP8RIM0_9PSEU</name>
<evidence type="ECO:0000256" key="2">
    <source>
        <dbReference type="ARBA" id="ARBA00006376"/>
    </source>
</evidence>
<dbReference type="Proteomes" id="UP001501598">
    <property type="component" value="Unassembled WGS sequence"/>
</dbReference>
<proteinExistence type="inferred from homology"/>
<dbReference type="RefSeq" id="WP_345413257.1">
    <property type="nucleotide sequence ID" value="NZ_BAABGT010000016.1"/>
</dbReference>
<comment type="subunit">
    <text evidence="4">Homodimer.</text>
</comment>
<feature type="binding site" evidence="4">
    <location>
        <position position="255"/>
    </location>
    <ligand>
        <name>(6S)-5,6,7,8-tetrahydrofolate</name>
        <dbReference type="ChEBI" id="CHEBI:57453"/>
    </ligand>
</feature>
<dbReference type="SUPFAM" id="SSF53383">
    <property type="entry name" value="PLP-dependent transferases"/>
    <property type="match status" value="1"/>
</dbReference>
<sequence>MSERSETTPFWGPDFGALQQEDPEIAGVVLDELERLRGGLQLIASENLTSPAVLAALGSTLSNKYAEGYPGRRYYGGCQVVDVAEEIGNARTKELFGAEHVNLQPHSGASANLAAYAAFAKPGDTVLAMDLKQGGHLTHGSKVNFSGLWFNAVSYTVREDSELIDYDQVRDLAREHRPKIIIAGATAYPRLIDFALFREIADEVGAKLMVDAAHFIGLVAGKAIPSPVPFADVVTATTHKVLRGPRGGMILTRAEHAKAIDKAVFPFSQGGPLMHAVAAKAVAMKEAAQPEYQAYAAQVIANAQALAKGLEAEGMRAVSGGTDTHLALIDLRPIGVTGSEAEARSDLARITLNKNAIPYDPAPPMKPSGIRVGSPSTTTQGMVETDMAEIATLLARAVKAEHGTPAGDRELVDVAERVSALVARVPAYAR</sequence>
<feature type="binding site" evidence="4">
    <location>
        <begin position="135"/>
        <end position="137"/>
    </location>
    <ligand>
        <name>(6S)-5,6,7,8-tetrahydrofolate</name>
        <dbReference type="ChEBI" id="CHEBI:57453"/>
    </ligand>
</feature>
<dbReference type="Pfam" id="PF00464">
    <property type="entry name" value="SHMT"/>
    <property type="match status" value="1"/>
</dbReference>
<dbReference type="PANTHER" id="PTHR11680:SF35">
    <property type="entry name" value="SERINE HYDROXYMETHYLTRANSFERASE 1"/>
    <property type="match status" value="1"/>
</dbReference>
<comment type="similarity">
    <text evidence="2 4">Belongs to the SHMT family.</text>
</comment>
<keyword evidence="3 4" id="KW-0663">Pyridoxal phosphate</keyword>
<comment type="pathway">
    <text evidence="4">Amino-acid biosynthesis; glycine biosynthesis; glycine from L-serine: step 1/1.</text>
</comment>
<comment type="pathway">
    <text evidence="4">One-carbon metabolism; tetrahydrofolate interconversion.</text>
</comment>
<feature type="modified residue" description="N6-(pyridoxal phosphate)lysine" evidence="4">
    <location>
        <position position="240"/>
    </location>
</feature>
<evidence type="ECO:0000256" key="4">
    <source>
        <dbReference type="HAMAP-Rule" id="MF_00051"/>
    </source>
</evidence>
<evidence type="ECO:0000256" key="3">
    <source>
        <dbReference type="ARBA" id="ARBA00022898"/>
    </source>
</evidence>
<dbReference type="EC" id="2.1.2.1" evidence="4"/>
<dbReference type="Gene3D" id="3.40.640.10">
    <property type="entry name" value="Type I PLP-dependent aspartate aminotransferase-like (Major domain)"/>
    <property type="match status" value="1"/>
</dbReference>
<comment type="caution">
    <text evidence="6">The sequence shown here is derived from an EMBL/GenBank/DDBJ whole genome shotgun (WGS) entry which is preliminary data.</text>
</comment>
<dbReference type="CDD" id="cd00378">
    <property type="entry name" value="SHMT"/>
    <property type="match status" value="1"/>
</dbReference>
<dbReference type="InterPro" id="IPR015421">
    <property type="entry name" value="PyrdxlP-dep_Trfase_major"/>
</dbReference>
<keyword evidence="4" id="KW-0028">Amino-acid biosynthesis</keyword>
<comment type="function">
    <text evidence="4">Catalyzes the reversible interconversion of serine and glycine with tetrahydrofolate (THF) serving as the one-carbon carrier. This reaction serves as the major source of one-carbon groups required for the biosynthesis of purines, thymidylate, methionine, and other important biomolecules. Also exhibits THF-independent aldolase activity toward beta-hydroxyamino acids, producing glycine and aldehydes, via a retro-aldol mechanism.</text>
</comment>
<keyword evidence="4" id="KW-0963">Cytoplasm</keyword>
<comment type="cofactor">
    <cofactor evidence="1 4">
        <name>pyridoxal 5'-phosphate</name>
        <dbReference type="ChEBI" id="CHEBI:597326"/>
    </cofactor>
</comment>
<dbReference type="NCBIfam" id="NF000586">
    <property type="entry name" value="PRK00011.1"/>
    <property type="match status" value="1"/>
</dbReference>
<evidence type="ECO:0000256" key="1">
    <source>
        <dbReference type="ARBA" id="ARBA00001933"/>
    </source>
</evidence>
<feature type="domain" description="Serine hydroxymethyltransferase-like" evidence="5">
    <location>
        <begin position="18"/>
        <end position="393"/>
    </location>
</feature>
<comment type="catalytic activity">
    <reaction evidence="4">
        <text>(6R)-5,10-methylene-5,6,7,8-tetrahydrofolate + glycine + H2O = (6S)-5,6,7,8-tetrahydrofolate + L-serine</text>
        <dbReference type="Rhea" id="RHEA:15481"/>
        <dbReference type="ChEBI" id="CHEBI:15377"/>
        <dbReference type="ChEBI" id="CHEBI:15636"/>
        <dbReference type="ChEBI" id="CHEBI:33384"/>
        <dbReference type="ChEBI" id="CHEBI:57305"/>
        <dbReference type="ChEBI" id="CHEBI:57453"/>
        <dbReference type="EC" id="2.1.2.1"/>
    </reaction>
</comment>
<dbReference type="InterPro" id="IPR001085">
    <property type="entry name" value="Ser_HO-MeTrfase"/>
</dbReference>
<gene>
    <name evidence="4" type="primary">glyA</name>
    <name evidence="6" type="ORF">GCM10023175_10510</name>
</gene>